<evidence type="ECO:0000256" key="1">
    <source>
        <dbReference type="ARBA" id="ARBA00043985"/>
    </source>
</evidence>
<proteinExistence type="inferred from homology"/>
<dbReference type="PANTHER" id="PTHR31088:SF6">
    <property type="entry name" value="PHAGE SHOCK PROTEIN A"/>
    <property type="match status" value="1"/>
</dbReference>
<dbReference type="Pfam" id="PF04012">
    <property type="entry name" value="PspA_IM30"/>
    <property type="match status" value="1"/>
</dbReference>
<sequence>MGMLDRFADIIKANINDLLDKCEDPAKMIDQYLRDLTEDLAEVKQETAGVMAEETRTKRLVDENAAEVAKYDDLARKALAAGNEDDARTFLAKKQQLDARSASLRESYEAACANAAKMRQMYDKLVSDIEELNSRREAVKAKVAVARTQDRVNSIASGADKAADAMGAFARMEAKADGMLDRSNALSELNAKPVDDAAALEAKYAAAGNDAAVDDELARLKAEMGL</sequence>
<keyword evidence="4" id="KW-1185">Reference proteome</keyword>
<evidence type="ECO:0000256" key="2">
    <source>
        <dbReference type="SAM" id="Coils"/>
    </source>
</evidence>
<gene>
    <name evidence="3" type="ORF">C1877_00465</name>
</gene>
<accession>A0A369M7Q5</accession>
<keyword evidence="2" id="KW-0175">Coiled coil</keyword>
<name>A0A369M7Q5_9ACTN</name>
<evidence type="ECO:0000313" key="3">
    <source>
        <dbReference type="EMBL" id="RDB66957.1"/>
    </source>
</evidence>
<dbReference type="InterPro" id="IPR007157">
    <property type="entry name" value="PspA_VIPP1"/>
</dbReference>
<dbReference type="GeneID" id="78358194"/>
<protein>
    <submittedName>
        <fullName evidence="3">PspA/IM30 family protein</fullName>
    </submittedName>
</protein>
<evidence type="ECO:0000313" key="4">
    <source>
        <dbReference type="Proteomes" id="UP000254000"/>
    </source>
</evidence>
<organism evidence="3 4">
    <name type="scientific">Gordonibacter pamelaeae</name>
    <dbReference type="NCBI Taxonomy" id="471189"/>
    <lineage>
        <taxon>Bacteria</taxon>
        <taxon>Bacillati</taxon>
        <taxon>Actinomycetota</taxon>
        <taxon>Coriobacteriia</taxon>
        <taxon>Eggerthellales</taxon>
        <taxon>Eggerthellaceae</taxon>
        <taxon>Gordonibacter</taxon>
    </lineage>
</organism>
<dbReference type="EMBL" id="PPTS01000001">
    <property type="protein sequence ID" value="RDB66957.1"/>
    <property type="molecule type" value="Genomic_DNA"/>
</dbReference>
<feature type="coiled-coil region" evidence="2">
    <location>
        <begin position="26"/>
        <end position="53"/>
    </location>
</feature>
<comment type="caution">
    <text evidence="3">The sequence shown here is derived from an EMBL/GenBank/DDBJ whole genome shotgun (WGS) entry which is preliminary data.</text>
</comment>
<feature type="coiled-coil region" evidence="2">
    <location>
        <begin position="115"/>
        <end position="149"/>
    </location>
</feature>
<dbReference type="Proteomes" id="UP000254000">
    <property type="component" value="Unassembled WGS sequence"/>
</dbReference>
<comment type="similarity">
    <text evidence="1">Belongs to the PspA/Vipp/IM30 family.</text>
</comment>
<reference evidence="3 4" key="1">
    <citation type="journal article" date="2018" name="Elife">
        <title>Discovery and characterization of a prevalent human gut bacterial enzyme sufficient for the inactivation of a family of plant toxins.</title>
        <authorList>
            <person name="Koppel N."/>
            <person name="Bisanz J.E."/>
            <person name="Pandelia M.E."/>
            <person name="Turnbaugh P.J."/>
            <person name="Balskus E.P."/>
        </authorList>
    </citation>
    <scope>NUCLEOTIDE SEQUENCE [LARGE SCALE GENOMIC DNA]</scope>
    <source>
        <strain evidence="3 4">3C</strain>
    </source>
</reference>
<dbReference type="AlphaFoldDB" id="A0A369M7Q5"/>
<dbReference type="OrthoDB" id="9779630at2"/>
<dbReference type="PANTHER" id="PTHR31088">
    <property type="entry name" value="MEMBRANE-ASSOCIATED PROTEIN VIPP1, CHLOROPLASTIC"/>
    <property type="match status" value="1"/>
</dbReference>
<dbReference type="RefSeq" id="WP_015539210.1">
    <property type="nucleotide sequence ID" value="NZ_CABMMS010000001.1"/>
</dbReference>